<comment type="similarity">
    <text evidence="6">Belongs to the TacA antitoxin family.</text>
</comment>
<keyword evidence="1" id="KW-0678">Repressor</keyword>
<evidence type="ECO:0000256" key="1">
    <source>
        <dbReference type="ARBA" id="ARBA00022491"/>
    </source>
</evidence>
<evidence type="ECO:0000256" key="2">
    <source>
        <dbReference type="ARBA" id="ARBA00022649"/>
    </source>
</evidence>
<evidence type="ECO:0000313" key="8">
    <source>
        <dbReference type="Proteomes" id="UP000664835"/>
    </source>
</evidence>
<dbReference type="PANTHER" id="PTHR35401">
    <property type="entry name" value="COPG FAMILY HELIX-TURN-HELIX PROTEIN-RELATED-RELATED"/>
    <property type="match status" value="1"/>
</dbReference>
<dbReference type="Pfam" id="PF08681">
    <property type="entry name" value="TacA1"/>
    <property type="match status" value="1"/>
</dbReference>
<proteinExistence type="inferred from homology"/>
<keyword evidence="4" id="KW-0238">DNA-binding</keyword>
<keyword evidence="2" id="KW-1277">Toxin-antitoxin system</keyword>
<sequence>MMQKLPINMRVLPEQKALISQAAAILKMDRTAFILNTVCREAEEVLLNQRVFLLDDKAFDQFEQVLEKPLPNSAELEKLLSEKSPWE</sequence>
<keyword evidence="3" id="KW-0805">Transcription regulation</keyword>
<dbReference type="PANTHER" id="PTHR35401:SF1">
    <property type="entry name" value="CYTOPLASMIC PROTEIN"/>
    <property type="match status" value="1"/>
</dbReference>
<dbReference type="InterPro" id="IPR014795">
    <property type="entry name" value="TacA_1-like"/>
</dbReference>
<dbReference type="RefSeq" id="WP_208151062.1">
    <property type="nucleotide sequence ID" value="NZ_JAGETV010000045.1"/>
</dbReference>
<dbReference type="SUPFAM" id="SSF47598">
    <property type="entry name" value="Ribbon-helix-helix"/>
    <property type="match status" value="1"/>
</dbReference>
<comment type="caution">
    <text evidence="7">The sequence shown here is derived from an EMBL/GenBank/DDBJ whole genome shotgun (WGS) entry which is preliminary data.</text>
</comment>
<dbReference type="Gene3D" id="1.20.5.780">
    <property type="entry name" value="Single helix bin"/>
    <property type="match status" value="1"/>
</dbReference>
<evidence type="ECO:0000313" key="7">
    <source>
        <dbReference type="EMBL" id="MBO1928453.1"/>
    </source>
</evidence>
<evidence type="ECO:0000256" key="6">
    <source>
        <dbReference type="ARBA" id="ARBA00049988"/>
    </source>
</evidence>
<dbReference type="EMBL" id="JAGETV010000045">
    <property type="protein sequence ID" value="MBO1928453.1"/>
    <property type="molecule type" value="Genomic_DNA"/>
</dbReference>
<accession>A0ABS3Q7Y7</accession>
<name>A0ABS3Q7Y7_9GAMM</name>
<dbReference type="Proteomes" id="UP000664835">
    <property type="component" value="Unassembled WGS sequence"/>
</dbReference>
<organism evidence="7 8">
    <name type="scientific">Thiomicrorhabdus marina</name>
    <dbReference type="NCBI Taxonomy" id="2818442"/>
    <lineage>
        <taxon>Bacteria</taxon>
        <taxon>Pseudomonadati</taxon>
        <taxon>Pseudomonadota</taxon>
        <taxon>Gammaproteobacteria</taxon>
        <taxon>Thiotrichales</taxon>
        <taxon>Piscirickettsiaceae</taxon>
        <taxon>Thiomicrorhabdus</taxon>
    </lineage>
</organism>
<gene>
    <name evidence="7" type="ORF">J3998_12815</name>
</gene>
<dbReference type="InterPro" id="IPR010985">
    <property type="entry name" value="Ribbon_hlx_hlx"/>
</dbReference>
<keyword evidence="8" id="KW-1185">Reference proteome</keyword>
<evidence type="ECO:0000256" key="4">
    <source>
        <dbReference type="ARBA" id="ARBA00023125"/>
    </source>
</evidence>
<protein>
    <submittedName>
        <fullName evidence="7">DUF1778 domain-containing protein</fullName>
    </submittedName>
</protein>
<reference evidence="7 8" key="1">
    <citation type="submission" date="2021-03" db="EMBL/GenBank/DDBJ databases">
        <title>Thiomicrorhabdus sp.nov.,novel sulfur-oxidizing bacteria isolated from coastal sediment.</title>
        <authorList>
            <person name="Liu X."/>
        </authorList>
    </citation>
    <scope>NUCLEOTIDE SEQUENCE [LARGE SCALE GENOMIC DNA]</scope>
    <source>
        <strain evidence="7 8">6S2-11</strain>
    </source>
</reference>
<keyword evidence="5" id="KW-0804">Transcription</keyword>
<evidence type="ECO:0000256" key="3">
    <source>
        <dbReference type="ARBA" id="ARBA00023015"/>
    </source>
</evidence>
<evidence type="ECO:0000256" key="5">
    <source>
        <dbReference type="ARBA" id="ARBA00023163"/>
    </source>
</evidence>